<dbReference type="AlphaFoldDB" id="A0A173STE8"/>
<feature type="domain" description="Alpha/beta hydrolase fold-3" evidence="4">
    <location>
        <begin position="115"/>
        <end position="332"/>
    </location>
</feature>
<dbReference type="PROSITE" id="PS01174">
    <property type="entry name" value="LIPASE_GDXG_SER"/>
    <property type="match status" value="1"/>
</dbReference>
<dbReference type="RefSeq" id="WP_055258484.1">
    <property type="nucleotide sequence ID" value="NZ_CYXT01000009.1"/>
</dbReference>
<organism evidence="5 6">
    <name type="scientific">Anaerostipes hadrus</name>
    <dbReference type="NCBI Taxonomy" id="649756"/>
    <lineage>
        <taxon>Bacteria</taxon>
        <taxon>Bacillati</taxon>
        <taxon>Bacillota</taxon>
        <taxon>Clostridia</taxon>
        <taxon>Lachnospirales</taxon>
        <taxon>Lachnospiraceae</taxon>
        <taxon>Anaerostipes</taxon>
    </lineage>
</organism>
<reference evidence="5 6" key="1">
    <citation type="submission" date="2015-09" db="EMBL/GenBank/DDBJ databases">
        <authorList>
            <consortium name="Pathogen Informatics"/>
        </authorList>
    </citation>
    <scope>NUCLEOTIDE SEQUENCE [LARGE SCALE GENOMIC DNA]</scope>
    <source>
        <strain evidence="5 6">2789STDY5608868</strain>
    </source>
</reference>
<dbReference type="Proteomes" id="UP000095598">
    <property type="component" value="Unassembled WGS sequence"/>
</dbReference>
<evidence type="ECO:0000313" key="5">
    <source>
        <dbReference type="EMBL" id="CUM92428.1"/>
    </source>
</evidence>
<dbReference type="InterPro" id="IPR050300">
    <property type="entry name" value="GDXG_lipolytic_enzyme"/>
</dbReference>
<dbReference type="SUPFAM" id="SSF53474">
    <property type="entry name" value="alpha/beta-Hydrolases"/>
    <property type="match status" value="1"/>
</dbReference>
<gene>
    <name evidence="5" type="primary">lip2_1</name>
    <name evidence="5" type="ORF">ERS852425_01488</name>
</gene>
<dbReference type="GO" id="GO:0004806">
    <property type="term" value="F:triacylglycerol lipase activity"/>
    <property type="evidence" value="ECO:0007669"/>
    <property type="project" value="UniProtKB-EC"/>
</dbReference>
<proteinExistence type="inferred from homology"/>
<evidence type="ECO:0000256" key="2">
    <source>
        <dbReference type="ARBA" id="ARBA00022801"/>
    </source>
</evidence>
<dbReference type="EC" id="3.1.1.3" evidence="5"/>
<evidence type="ECO:0000256" key="3">
    <source>
        <dbReference type="PROSITE-ProRule" id="PRU10038"/>
    </source>
</evidence>
<protein>
    <submittedName>
        <fullName evidence="5">Lipase 2</fullName>
        <ecNumber evidence="5">3.1.1.3</ecNumber>
    </submittedName>
</protein>
<comment type="similarity">
    <text evidence="1">Belongs to the 'GDXG' lipolytic enzyme family.</text>
</comment>
<evidence type="ECO:0000313" key="6">
    <source>
        <dbReference type="Proteomes" id="UP000095598"/>
    </source>
</evidence>
<keyword evidence="2 5" id="KW-0378">Hydrolase</keyword>
<dbReference type="InterPro" id="IPR013094">
    <property type="entry name" value="AB_hydrolase_3"/>
</dbReference>
<dbReference type="Gene3D" id="3.40.50.1820">
    <property type="entry name" value="alpha/beta hydrolase"/>
    <property type="match status" value="1"/>
</dbReference>
<dbReference type="Pfam" id="PF07859">
    <property type="entry name" value="Abhydrolase_3"/>
    <property type="match status" value="1"/>
</dbReference>
<feature type="active site" evidence="3">
    <location>
        <position position="193"/>
    </location>
</feature>
<name>A0A173STE8_ANAHA</name>
<dbReference type="PANTHER" id="PTHR48081:SF8">
    <property type="entry name" value="ALPHA_BETA HYDROLASE FOLD-3 DOMAIN-CONTAINING PROTEIN-RELATED"/>
    <property type="match status" value="1"/>
</dbReference>
<dbReference type="EMBL" id="CYXT01000009">
    <property type="protein sequence ID" value="CUM92428.1"/>
    <property type="molecule type" value="Genomic_DNA"/>
</dbReference>
<accession>A0A173STE8</accession>
<dbReference type="InterPro" id="IPR033140">
    <property type="entry name" value="Lipase_GDXG_put_SER_AS"/>
</dbReference>
<evidence type="ECO:0000256" key="1">
    <source>
        <dbReference type="ARBA" id="ARBA00010515"/>
    </source>
</evidence>
<evidence type="ECO:0000259" key="4">
    <source>
        <dbReference type="Pfam" id="PF07859"/>
    </source>
</evidence>
<dbReference type="InterPro" id="IPR029058">
    <property type="entry name" value="AB_hydrolase_fold"/>
</dbReference>
<sequence>MRKYKEELVARLQNDSKSVMEDGVEFIVKPIPEIEKTSGMDPRMLKAAKEKIKNLPTEFSIDAFQLYGERYRPDKKNYDLTENTINTKQKLIQVNGHYINTFFYYPDNKEDMPIVLYIHGGAFMTGDHTQFENQCRFIAEKAQACVVFPEYRLAPENPFPAGIEDAFEILNWIYDHADELNGNKNKIVVAGDSAGASIANACVLMDQEHKIRLLFEIYPCCDIDNSNNPKNPWDKNYYDIPEDEEKYIVGRMKRLDNSGKMMRELYLGKEKLENPYASIIYQKDLSDFPPVVTVVGEYDFLRFSTDIFTKKCADYGKLRRTIRYQGCDHGFFDMIGVMPQAEDVILEMAKDIMNL</sequence>
<dbReference type="PANTHER" id="PTHR48081">
    <property type="entry name" value="AB HYDROLASE SUPERFAMILY PROTEIN C4A8.06C"/>
    <property type="match status" value="1"/>
</dbReference>